<evidence type="ECO:0000313" key="2">
    <source>
        <dbReference type="EMBL" id="KAF2494729.1"/>
    </source>
</evidence>
<keyword evidence="1" id="KW-0732">Signal</keyword>
<sequence length="335" mass="37458">MPPQHILLLALFLYLSFSFAKPLEQPFPVTRPEDVYGPPPPPSLWPVRSNKSCTAYSKSQPNPLAKQYFDRRITGTINGTLAVLPIPLSLARSIIPSKYTILTSAIQAELPDFPLDKYPCLFQASYYHDISSVLNPGSVPQTAVPDFSSASIEFPFVDLLGDNSTSFRWVPEILKTITASKIPAITEAREFGTDIHDAVFEPNCEAYHREPDSDYTTTFGRSVDLRVVGHMSADVYSRFKPLGSGPYHMRFWKNVTNQPSSANGRRCDEMVRLFNTSVSTGHYQPVEVNGQVNARLKTFKGEKVWEDVWGIRTDPSFVGNNPLDCESLRGYGART</sequence>
<proteinExistence type="predicted"/>
<keyword evidence="3" id="KW-1185">Reference proteome</keyword>
<dbReference type="EMBL" id="MU004190">
    <property type="protein sequence ID" value="KAF2494729.1"/>
    <property type="molecule type" value="Genomic_DNA"/>
</dbReference>
<organism evidence="2 3">
    <name type="scientific">Lophium mytilinum</name>
    <dbReference type="NCBI Taxonomy" id="390894"/>
    <lineage>
        <taxon>Eukaryota</taxon>
        <taxon>Fungi</taxon>
        <taxon>Dikarya</taxon>
        <taxon>Ascomycota</taxon>
        <taxon>Pezizomycotina</taxon>
        <taxon>Dothideomycetes</taxon>
        <taxon>Pleosporomycetidae</taxon>
        <taxon>Mytilinidiales</taxon>
        <taxon>Mytilinidiaceae</taxon>
        <taxon>Lophium</taxon>
    </lineage>
</organism>
<dbReference type="Proteomes" id="UP000799750">
    <property type="component" value="Unassembled WGS sequence"/>
</dbReference>
<protein>
    <submittedName>
        <fullName evidence="2">Uncharacterized protein</fullName>
    </submittedName>
</protein>
<evidence type="ECO:0000256" key="1">
    <source>
        <dbReference type="SAM" id="SignalP"/>
    </source>
</evidence>
<gene>
    <name evidence="2" type="ORF">BU16DRAFT_511291</name>
</gene>
<reference evidence="2" key="1">
    <citation type="journal article" date="2020" name="Stud. Mycol.">
        <title>101 Dothideomycetes genomes: a test case for predicting lifestyles and emergence of pathogens.</title>
        <authorList>
            <person name="Haridas S."/>
            <person name="Albert R."/>
            <person name="Binder M."/>
            <person name="Bloem J."/>
            <person name="Labutti K."/>
            <person name="Salamov A."/>
            <person name="Andreopoulos B."/>
            <person name="Baker S."/>
            <person name="Barry K."/>
            <person name="Bills G."/>
            <person name="Bluhm B."/>
            <person name="Cannon C."/>
            <person name="Castanera R."/>
            <person name="Culley D."/>
            <person name="Daum C."/>
            <person name="Ezra D."/>
            <person name="Gonzalez J."/>
            <person name="Henrissat B."/>
            <person name="Kuo A."/>
            <person name="Liang C."/>
            <person name="Lipzen A."/>
            <person name="Lutzoni F."/>
            <person name="Magnuson J."/>
            <person name="Mondo S."/>
            <person name="Nolan M."/>
            <person name="Ohm R."/>
            <person name="Pangilinan J."/>
            <person name="Park H.-J."/>
            <person name="Ramirez L."/>
            <person name="Alfaro M."/>
            <person name="Sun H."/>
            <person name="Tritt A."/>
            <person name="Yoshinaga Y."/>
            <person name="Zwiers L.-H."/>
            <person name="Turgeon B."/>
            <person name="Goodwin S."/>
            <person name="Spatafora J."/>
            <person name="Crous P."/>
            <person name="Grigoriev I."/>
        </authorList>
    </citation>
    <scope>NUCLEOTIDE SEQUENCE</scope>
    <source>
        <strain evidence="2">CBS 269.34</strain>
    </source>
</reference>
<dbReference type="AlphaFoldDB" id="A0A6A6QRE9"/>
<feature type="signal peptide" evidence="1">
    <location>
        <begin position="1"/>
        <end position="20"/>
    </location>
</feature>
<name>A0A6A6QRE9_9PEZI</name>
<feature type="chain" id="PRO_5025562119" evidence="1">
    <location>
        <begin position="21"/>
        <end position="335"/>
    </location>
</feature>
<dbReference type="OrthoDB" id="265717at2759"/>
<evidence type="ECO:0000313" key="3">
    <source>
        <dbReference type="Proteomes" id="UP000799750"/>
    </source>
</evidence>
<accession>A0A6A6QRE9</accession>